<gene>
    <name evidence="1" type="ORF">GDO78_013484</name>
</gene>
<sequence>MVLLSFSFTVPTEVSLPPTPELATSCDGLQLRCAYLAQPLGVSGIPTASRCSPKPGMTSELWSPLFIYFLNKWFDRMYGAQNPCEVQKGRCIADSPRV</sequence>
<evidence type="ECO:0000313" key="1">
    <source>
        <dbReference type="EMBL" id="KAG9478472.1"/>
    </source>
</evidence>
<protein>
    <submittedName>
        <fullName evidence="1">Uncharacterized protein</fullName>
    </submittedName>
</protein>
<accession>A0A8J6EYJ0</accession>
<dbReference type="EMBL" id="WNTK01000009">
    <property type="protein sequence ID" value="KAG9478472.1"/>
    <property type="molecule type" value="Genomic_DNA"/>
</dbReference>
<organism evidence="1 2">
    <name type="scientific">Eleutherodactylus coqui</name>
    <name type="common">Puerto Rican coqui</name>
    <dbReference type="NCBI Taxonomy" id="57060"/>
    <lineage>
        <taxon>Eukaryota</taxon>
        <taxon>Metazoa</taxon>
        <taxon>Chordata</taxon>
        <taxon>Craniata</taxon>
        <taxon>Vertebrata</taxon>
        <taxon>Euteleostomi</taxon>
        <taxon>Amphibia</taxon>
        <taxon>Batrachia</taxon>
        <taxon>Anura</taxon>
        <taxon>Neobatrachia</taxon>
        <taxon>Hyloidea</taxon>
        <taxon>Eleutherodactylidae</taxon>
        <taxon>Eleutherodactylinae</taxon>
        <taxon>Eleutherodactylus</taxon>
        <taxon>Eleutherodactylus</taxon>
    </lineage>
</organism>
<dbReference type="Proteomes" id="UP000770717">
    <property type="component" value="Unassembled WGS sequence"/>
</dbReference>
<keyword evidence="2" id="KW-1185">Reference proteome</keyword>
<name>A0A8J6EYJ0_ELECQ</name>
<dbReference type="AlphaFoldDB" id="A0A8J6EYJ0"/>
<evidence type="ECO:0000313" key="2">
    <source>
        <dbReference type="Proteomes" id="UP000770717"/>
    </source>
</evidence>
<comment type="caution">
    <text evidence="1">The sequence shown here is derived from an EMBL/GenBank/DDBJ whole genome shotgun (WGS) entry which is preliminary data.</text>
</comment>
<reference evidence="1" key="1">
    <citation type="thesis" date="2020" institute="ProQuest LLC" country="789 East Eisenhower Parkway, Ann Arbor, MI, USA">
        <title>Comparative Genomics and Chromosome Evolution.</title>
        <authorList>
            <person name="Mudd A.B."/>
        </authorList>
    </citation>
    <scope>NUCLEOTIDE SEQUENCE</scope>
    <source>
        <strain evidence="1">HN-11 Male</strain>
        <tissue evidence="1">Kidney and liver</tissue>
    </source>
</reference>
<proteinExistence type="predicted"/>